<evidence type="ECO:0000313" key="2">
    <source>
        <dbReference type="EMBL" id="TKW21268.1"/>
    </source>
</evidence>
<dbReference type="AlphaFoldDB" id="A0A4U6UXB9"/>
<reference evidence="2" key="1">
    <citation type="submission" date="2019-03" db="EMBL/GenBank/DDBJ databases">
        <title>WGS assembly of Setaria viridis.</title>
        <authorList>
            <person name="Huang P."/>
            <person name="Jenkins J."/>
            <person name="Grimwood J."/>
            <person name="Barry K."/>
            <person name="Healey A."/>
            <person name="Mamidi S."/>
            <person name="Sreedasyam A."/>
            <person name="Shu S."/>
            <person name="Feldman M."/>
            <person name="Wu J."/>
            <person name="Yu Y."/>
            <person name="Chen C."/>
            <person name="Johnson J."/>
            <person name="Rokhsar D."/>
            <person name="Baxter I."/>
            <person name="Schmutz J."/>
            <person name="Brutnell T."/>
            <person name="Kellogg E."/>
        </authorList>
    </citation>
    <scope>NUCLEOTIDE SEQUENCE [LARGE SCALE GENOMIC DNA]</scope>
</reference>
<dbReference type="OMA" id="EMAMEMM"/>
<accession>A0A4U6UXB9</accession>
<proteinExistence type="predicted"/>
<gene>
    <name evidence="2" type="ORF">SEVIR_4G170400v2</name>
</gene>
<organism evidence="2 3">
    <name type="scientific">Setaria viridis</name>
    <name type="common">Green bristlegrass</name>
    <name type="synonym">Setaria italica subsp. viridis</name>
    <dbReference type="NCBI Taxonomy" id="4556"/>
    <lineage>
        <taxon>Eukaryota</taxon>
        <taxon>Viridiplantae</taxon>
        <taxon>Streptophyta</taxon>
        <taxon>Embryophyta</taxon>
        <taxon>Tracheophyta</taxon>
        <taxon>Spermatophyta</taxon>
        <taxon>Magnoliopsida</taxon>
        <taxon>Liliopsida</taxon>
        <taxon>Poales</taxon>
        <taxon>Poaceae</taxon>
        <taxon>PACMAD clade</taxon>
        <taxon>Panicoideae</taxon>
        <taxon>Panicodae</taxon>
        <taxon>Paniceae</taxon>
        <taxon>Cenchrinae</taxon>
        <taxon>Setaria</taxon>
    </lineage>
</organism>
<dbReference type="Gramene" id="TKW21268">
    <property type="protein sequence ID" value="TKW21268"/>
    <property type="gene ID" value="SEVIR_4G170400v2"/>
</dbReference>
<feature type="region of interest" description="Disordered" evidence="1">
    <location>
        <begin position="86"/>
        <end position="204"/>
    </location>
</feature>
<evidence type="ECO:0008006" key="4">
    <source>
        <dbReference type="Google" id="ProtNLM"/>
    </source>
</evidence>
<dbReference type="EMBL" id="CM016555">
    <property type="protein sequence ID" value="TKW21268.1"/>
    <property type="molecule type" value="Genomic_DNA"/>
</dbReference>
<feature type="compositionally biased region" description="Pro residues" evidence="1">
    <location>
        <begin position="145"/>
        <end position="155"/>
    </location>
</feature>
<feature type="compositionally biased region" description="Basic residues" evidence="1">
    <location>
        <begin position="128"/>
        <end position="139"/>
    </location>
</feature>
<feature type="compositionally biased region" description="Low complexity" evidence="1">
    <location>
        <begin position="172"/>
        <end position="181"/>
    </location>
</feature>
<keyword evidence="3" id="KW-1185">Reference proteome</keyword>
<dbReference type="Proteomes" id="UP000298652">
    <property type="component" value="Chromosome 4"/>
</dbReference>
<evidence type="ECO:0000256" key="1">
    <source>
        <dbReference type="SAM" id="MobiDB-lite"/>
    </source>
</evidence>
<feature type="compositionally biased region" description="Pro residues" evidence="1">
    <location>
        <begin position="185"/>
        <end position="195"/>
    </location>
</feature>
<sequence length="279" mass="29984">MGAYTGAGMYPQMVYHADVRAREMELAAERQMGCSCSPLGRMISRVITKCNGRQGRVRYDEKMDYAMAYAPAQTCYVRPTARNVTLAPSNHHPAHAHAIQPEPPRADATTLPGTPFPSTGAPPQGGARKPKKKKKKKQVRFTPSGPVPMDAPPPHAQHHTATAAGGAGGAAGTAAGVVYHHGAAEPPPSHSPAPPMHGGQGGHGHHGYAYAHGYGRYAPSPLPRWEMLGTPRRPEYFSGEYRWYYPTPVREGIYSIATDANGRLSTIFSEENPNACTIV</sequence>
<name>A0A4U6UXB9_SETVI</name>
<protein>
    <recommendedName>
        <fullName evidence="4">Trithorax group protein osa-like</fullName>
    </recommendedName>
</protein>
<evidence type="ECO:0000313" key="3">
    <source>
        <dbReference type="Proteomes" id="UP000298652"/>
    </source>
</evidence>